<feature type="region of interest" description="Disordered" evidence="1">
    <location>
        <begin position="1"/>
        <end position="75"/>
    </location>
</feature>
<gene>
    <name evidence="2" type="ORF">QOL99_14605</name>
</gene>
<feature type="compositionally biased region" description="Low complexity" evidence="1">
    <location>
        <begin position="1"/>
        <end position="11"/>
    </location>
</feature>
<organism evidence="2 3">
    <name type="scientific">Deinococcus rhizophilus</name>
    <dbReference type="NCBI Taxonomy" id="3049544"/>
    <lineage>
        <taxon>Bacteria</taxon>
        <taxon>Thermotogati</taxon>
        <taxon>Deinococcota</taxon>
        <taxon>Deinococci</taxon>
        <taxon>Deinococcales</taxon>
        <taxon>Deinococcaceae</taxon>
        <taxon>Deinococcus</taxon>
    </lineage>
</organism>
<dbReference type="EMBL" id="JASNGB010000189">
    <property type="protein sequence ID" value="MDL2345370.1"/>
    <property type="molecule type" value="Genomic_DNA"/>
</dbReference>
<accession>A0ABT7JJY1</accession>
<feature type="compositionally biased region" description="Basic residues" evidence="1">
    <location>
        <begin position="65"/>
        <end position="75"/>
    </location>
</feature>
<comment type="caution">
    <text evidence="2">The sequence shown here is derived from an EMBL/GenBank/DDBJ whole genome shotgun (WGS) entry which is preliminary data.</text>
</comment>
<name>A0ABT7JJY1_9DEIO</name>
<evidence type="ECO:0000256" key="1">
    <source>
        <dbReference type="SAM" id="MobiDB-lite"/>
    </source>
</evidence>
<dbReference type="Proteomes" id="UP001302059">
    <property type="component" value="Unassembled WGS sequence"/>
</dbReference>
<protein>
    <submittedName>
        <fullName evidence="2">Uncharacterized protein</fullName>
    </submittedName>
</protein>
<proteinExistence type="predicted"/>
<reference evidence="2 3" key="1">
    <citation type="submission" date="2023-05" db="EMBL/GenBank/DDBJ databases">
        <authorList>
            <person name="Gao F."/>
        </authorList>
    </citation>
    <scope>NUCLEOTIDE SEQUENCE [LARGE SCALE GENOMIC DNA]</scope>
    <source>
        <strain evidence="2 3">MIMF12</strain>
    </source>
</reference>
<keyword evidence="3" id="KW-1185">Reference proteome</keyword>
<sequence>MTAAEPAAPTPGERPRWQPRPKAEAATPQPPADAAPITEHVHLDHVGENLLEEGTQATSEPGPGGRKKWQPKKKD</sequence>
<evidence type="ECO:0000313" key="3">
    <source>
        <dbReference type="Proteomes" id="UP001302059"/>
    </source>
</evidence>
<evidence type="ECO:0000313" key="2">
    <source>
        <dbReference type="EMBL" id="MDL2345370.1"/>
    </source>
</evidence>